<keyword evidence="3 5" id="KW-0326">Glycosidase</keyword>
<accession>A0A8J2T4U5</accession>
<comment type="similarity">
    <text evidence="1 5">Belongs to the glycosyl hydrolase 5 (cellulase A) family.</text>
</comment>
<dbReference type="GO" id="GO:0004338">
    <property type="term" value="F:glucan exo-1,3-beta-glucosidase activity"/>
    <property type="evidence" value="ECO:0007669"/>
    <property type="project" value="TreeGrafter"/>
</dbReference>
<dbReference type="GO" id="GO:0005576">
    <property type="term" value="C:extracellular region"/>
    <property type="evidence" value="ECO:0007669"/>
    <property type="project" value="TreeGrafter"/>
</dbReference>
<feature type="transmembrane region" description="Helical" evidence="6">
    <location>
        <begin position="510"/>
        <end position="526"/>
    </location>
</feature>
<feature type="signal peptide" evidence="7">
    <location>
        <begin position="1"/>
        <end position="29"/>
    </location>
</feature>
<dbReference type="PANTHER" id="PTHR31297:SF9">
    <property type="entry name" value="GLUCAN 1,3-BETA-GLUCOSIDASE 2"/>
    <property type="match status" value="1"/>
</dbReference>
<evidence type="ECO:0000256" key="1">
    <source>
        <dbReference type="ARBA" id="ARBA00005641"/>
    </source>
</evidence>
<evidence type="ECO:0000256" key="7">
    <source>
        <dbReference type="SAM" id="SignalP"/>
    </source>
</evidence>
<protein>
    <submittedName>
        <fullName evidence="9">ZYBA0S03-10352g1_1</fullName>
    </submittedName>
</protein>
<reference evidence="10" key="1">
    <citation type="journal article" date="2013" name="Genome Announc.">
        <title>Genome sequence of the food spoilage yeast Zygosaccharomyces bailii CLIB 213(T).</title>
        <authorList>
            <person name="Galeote V."/>
            <person name="Bigey F."/>
            <person name="Devillers H."/>
            <person name="Neuveglise C."/>
            <person name="Dequin S."/>
        </authorList>
    </citation>
    <scope>NUCLEOTIDE SEQUENCE [LARGE SCALE GENOMIC DNA]</scope>
    <source>
        <strain evidence="10">CLIB 213 / ATCC 58445 / CBS 680 / CCRC 21525 / NBRC 1098 / NCYC 1416 / NRRL Y-2227</strain>
    </source>
</reference>
<organism evidence="9 10">
    <name type="scientific">Zygosaccharomyces bailii (strain CLIB 213 / ATCC 58445 / CBS 680 / BCRC 21525 / NBRC 1098 / NCYC 1416 / NRRL Y-2227)</name>
    <dbReference type="NCBI Taxonomy" id="1333698"/>
    <lineage>
        <taxon>Eukaryota</taxon>
        <taxon>Fungi</taxon>
        <taxon>Dikarya</taxon>
        <taxon>Ascomycota</taxon>
        <taxon>Saccharomycotina</taxon>
        <taxon>Saccharomycetes</taxon>
        <taxon>Saccharomycetales</taxon>
        <taxon>Saccharomycetaceae</taxon>
        <taxon>Zygosaccharomyces</taxon>
    </lineage>
</organism>
<dbReference type="InterPro" id="IPR018087">
    <property type="entry name" value="Glyco_hydro_5_CS"/>
</dbReference>
<dbReference type="Gene3D" id="3.20.20.80">
    <property type="entry name" value="Glycosidases"/>
    <property type="match status" value="1"/>
</dbReference>
<keyword evidence="4" id="KW-0961">Cell wall biogenesis/degradation</keyword>
<dbReference type="Pfam" id="PF00150">
    <property type="entry name" value="Cellulase"/>
    <property type="match status" value="1"/>
</dbReference>
<name>A0A8J2T4U5_ZYGB2</name>
<evidence type="ECO:0000256" key="4">
    <source>
        <dbReference type="ARBA" id="ARBA00023316"/>
    </source>
</evidence>
<dbReference type="EMBL" id="HG316456">
    <property type="protein sequence ID" value="CDF89151.1"/>
    <property type="molecule type" value="Genomic_DNA"/>
</dbReference>
<dbReference type="SUPFAM" id="SSF51445">
    <property type="entry name" value="(Trans)glycosidases"/>
    <property type="match status" value="1"/>
</dbReference>
<dbReference type="GO" id="GO:0009986">
    <property type="term" value="C:cell surface"/>
    <property type="evidence" value="ECO:0007669"/>
    <property type="project" value="TreeGrafter"/>
</dbReference>
<keyword evidence="6" id="KW-1133">Transmembrane helix</keyword>
<keyword evidence="6" id="KW-0472">Membrane</keyword>
<dbReference type="GO" id="GO:0071555">
    <property type="term" value="P:cell wall organization"/>
    <property type="evidence" value="ECO:0007669"/>
    <property type="project" value="UniProtKB-KW"/>
</dbReference>
<proteinExistence type="inferred from homology"/>
<dbReference type="GO" id="GO:0009251">
    <property type="term" value="P:glucan catabolic process"/>
    <property type="evidence" value="ECO:0007669"/>
    <property type="project" value="TreeGrafter"/>
</dbReference>
<dbReference type="InterPro" id="IPR001547">
    <property type="entry name" value="Glyco_hydro_5"/>
</dbReference>
<evidence type="ECO:0000256" key="5">
    <source>
        <dbReference type="RuleBase" id="RU361153"/>
    </source>
</evidence>
<dbReference type="OrthoDB" id="62120at2759"/>
<gene>
    <name evidence="9" type="ORF">BN860_10352g</name>
</gene>
<evidence type="ECO:0000259" key="8">
    <source>
        <dbReference type="Pfam" id="PF00150"/>
    </source>
</evidence>
<keyword evidence="6" id="KW-0812">Transmembrane</keyword>
<feature type="domain" description="Glycoside hydrolase family 5" evidence="8">
    <location>
        <begin position="108"/>
        <end position="365"/>
    </location>
</feature>
<evidence type="ECO:0000256" key="3">
    <source>
        <dbReference type="ARBA" id="ARBA00023295"/>
    </source>
</evidence>
<evidence type="ECO:0000313" key="10">
    <source>
        <dbReference type="Proteomes" id="UP000019375"/>
    </source>
</evidence>
<dbReference type="PANTHER" id="PTHR31297">
    <property type="entry name" value="GLUCAN ENDO-1,6-BETA-GLUCOSIDASE B"/>
    <property type="match status" value="1"/>
</dbReference>
<sequence>MLLRHTWRICCVFGSYLFWGCCCLAATESSNTLRDKFNDERPTVIKGITLGGWLLTEPYITPSLYESALKLAGNLGRNGTIVDEFTLCQVLGYEEAKSLLKAHFDSWITEDDFRQISEDGFNLVRLPVGYWAWKEDHERGQYIGNVTYPDPYVSDGLQLDCLEKALSWAKKYQLNVWIDLHGAPGSQNGFDNSGQRIFYDELGWLATEESIQLTKAIWQVMFDSYMKLEDDSTVVGIQIVNEPFSFRLNREMMVKSYYEAFEIFEAHHDSPPAIKFVIHDAFLEIGYWNSHFNPNYGELLEKYTNLTKGFDPQQVLVDHHRYDVFSDGQLRESQQQRIRNIINYGKSIHDELSYHPAVVGEWSGALTDCARWLNGVGIGARYDGTYYDTTDFHTDKDPIGSCISQSPIENWPEWYREEVRQFVEVQLATYSTQTSGYIFWNYKTENAVEWDYLALKKNDMFPQPLDNYTYFEPNGSVKSTKSPVFKPTTTDVHGTSHLWRKPYEHSRNPLWVLLVIIIAAVVAITCRI</sequence>
<evidence type="ECO:0000256" key="6">
    <source>
        <dbReference type="SAM" id="Phobius"/>
    </source>
</evidence>
<dbReference type="InterPro" id="IPR017853">
    <property type="entry name" value="GH"/>
</dbReference>
<dbReference type="PROSITE" id="PS00659">
    <property type="entry name" value="GLYCOSYL_HYDROL_F5"/>
    <property type="match status" value="1"/>
</dbReference>
<dbReference type="AlphaFoldDB" id="A0A8J2T4U5"/>
<dbReference type="InterPro" id="IPR050386">
    <property type="entry name" value="Glycosyl_hydrolase_5"/>
</dbReference>
<evidence type="ECO:0000313" key="9">
    <source>
        <dbReference type="EMBL" id="CDF89151.1"/>
    </source>
</evidence>
<keyword evidence="2 5" id="KW-0378">Hydrolase</keyword>
<keyword evidence="7" id="KW-0732">Signal</keyword>
<dbReference type="Proteomes" id="UP000019375">
    <property type="component" value="Unassembled WGS sequence"/>
</dbReference>
<evidence type="ECO:0000256" key="2">
    <source>
        <dbReference type="ARBA" id="ARBA00022801"/>
    </source>
</evidence>
<feature type="chain" id="PRO_5035312949" evidence="7">
    <location>
        <begin position="30"/>
        <end position="528"/>
    </location>
</feature>
<keyword evidence="10" id="KW-1185">Reference proteome</keyword>